<evidence type="ECO:0000256" key="5">
    <source>
        <dbReference type="PIRNR" id="PIRNR005426"/>
    </source>
</evidence>
<dbReference type="SUPFAM" id="SSF55469">
    <property type="entry name" value="FMN-dependent nitroreductase-like"/>
    <property type="match status" value="1"/>
</dbReference>
<name>A0AAW5F2P0_CLOSY</name>
<keyword evidence="2 5" id="KW-0285">Flavoprotein</keyword>
<dbReference type="GeneID" id="57971099"/>
<evidence type="ECO:0000259" key="6">
    <source>
        <dbReference type="Pfam" id="PF00881"/>
    </source>
</evidence>
<proteinExistence type="inferred from homology"/>
<comment type="similarity">
    <text evidence="1 5">Belongs to the flavin oxidoreductase frp family.</text>
</comment>
<protein>
    <submittedName>
        <fullName evidence="7">Nitroreductase family protein</fullName>
    </submittedName>
</protein>
<dbReference type="PIRSF" id="PIRSF005426">
    <property type="entry name" value="Frp"/>
    <property type="match status" value="1"/>
</dbReference>
<keyword evidence="3 5" id="KW-0288">FMN</keyword>
<dbReference type="PANTHER" id="PTHR43425">
    <property type="entry name" value="OXYGEN-INSENSITIVE NADPH NITROREDUCTASE"/>
    <property type="match status" value="1"/>
</dbReference>
<dbReference type="InterPro" id="IPR016446">
    <property type="entry name" value="Flavin_OxRdtase_Frp"/>
</dbReference>
<dbReference type="AlphaFoldDB" id="A0AAW5F2P0"/>
<dbReference type="EMBL" id="JAQLGM010000110">
    <property type="protein sequence ID" value="MDB2002983.1"/>
    <property type="molecule type" value="Genomic_DNA"/>
</dbReference>
<dbReference type="InterPro" id="IPR029479">
    <property type="entry name" value="Nitroreductase"/>
</dbReference>
<evidence type="ECO:0000256" key="2">
    <source>
        <dbReference type="ARBA" id="ARBA00022630"/>
    </source>
</evidence>
<dbReference type="Proteomes" id="UP001203136">
    <property type="component" value="Unassembled WGS sequence"/>
</dbReference>
<keyword evidence="5" id="KW-0521">NADP</keyword>
<evidence type="ECO:0000256" key="1">
    <source>
        <dbReference type="ARBA" id="ARBA00008366"/>
    </source>
</evidence>
<evidence type="ECO:0000313" key="9">
    <source>
        <dbReference type="Proteomes" id="UP001203136"/>
    </source>
</evidence>
<dbReference type="RefSeq" id="WP_021643016.1">
    <property type="nucleotide sequence ID" value="NZ_JABFCJ010000157.1"/>
</dbReference>
<reference evidence="7" key="1">
    <citation type="journal article" date="2022" name="Cell Host Microbe">
        <title>Colonization of the live biotherapeutic product VE303 and modulation of the microbiota and metabolites in healthy volunteers.</title>
        <authorList>
            <person name="Dsouza M."/>
            <person name="Menon R."/>
            <person name="Crossette E."/>
            <person name="Bhattarai S.K."/>
            <person name="Schneider J."/>
            <person name="Kim Y.G."/>
            <person name="Reddy S."/>
            <person name="Caballero S."/>
            <person name="Felix C."/>
            <person name="Cornacchione L."/>
            <person name="Hendrickson J."/>
            <person name="Watson A.R."/>
            <person name="Minot S.S."/>
            <person name="Greenfield N."/>
            <person name="Schopf L."/>
            <person name="Szabady R."/>
            <person name="Patarroyo J."/>
            <person name="Smith W."/>
            <person name="Harrison P."/>
            <person name="Kuijper E.J."/>
            <person name="Kelly C.P."/>
            <person name="Olle B."/>
            <person name="Bobilev D."/>
            <person name="Silber J.L."/>
            <person name="Bucci V."/>
            <person name="Roberts B."/>
            <person name="Faith J."/>
            <person name="Norman J.M."/>
        </authorList>
    </citation>
    <scope>NUCLEOTIDE SEQUENCE</scope>
    <source>
        <strain evidence="7">VE303-04</strain>
    </source>
</reference>
<accession>A0AAW5F2P0</accession>
<dbReference type="InterPro" id="IPR000415">
    <property type="entry name" value="Nitroreductase-like"/>
</dbReference>
<dbReference type="Proteomes" id="UP001300871">
    <property type="component" value="Unassembled WGS sequence"/>
</dbReference>
<gene>
    <name evidence="7" type="ORF">K5I21_07550</name>
    <name evidence="8" type="ORF">PM006_22500</name>
</gene>
<evidence type="ECO:0000256" key="4">
    <source>
        <dbReference type="ARBA" id="ARBA00023002"/>
    </source>
</evidence>
<evidence type="ECO:0000256" key="3">
    <source>
        <dbReference type="ARBA" id="ARBA00022643"/>
    </source>
</evidence>
<dbReference type="Pfam" id="PF00881">
    <property type="entry name" value="Nitroreductase"/>
    <property type="match status" value="1"/>
</dbReference>
<evidence type="ECO:0000313" key="7">
    <source>
        <dbReference type="EMBL" id="MCK0085723.1"/>
    </source>
</evidence>
<dbReference type="Gene3D" id="3.40.109.10">
    <property type="entry name" value="NADH Oxidase"/>
    <property type="match status" value="1"/>
</dbReference>
<keyword evidence="4 5" id="KW-0560">Oxidoreductase</keyword>
<evidence type="ECO:0000313" key="8">
    <source>
        <dbReference type="EMBL" id="MDB2002983.1"/>
    </source>
</evidence>
<dbReference type="PANTHER" id="PTHR43425:SF2">
    <property type="entry name" value="OXYGEN-INSENSITIVE NADPH NITROREDUCTASE"/>
    <property type="match status" value="1"/>
</dbReference>
<reference evidence="8" key="2">
    <citation type="submission" date="2023-01" db="EMBL/GenBank/DDBJ databases">
        <title>Human gut microbiome strain richness.</title>
        <authorList>
            <person name="Chen-Liaw A."/>
        </authorList>
    </citation>
    <scope>NUCLEOTIDE SEQUENCE</scope>
    <source>
        <strain evidence="8">B1_m1001713B170214d0_201011</strain>
    </source>
</reference>
<feature type="domain" description="Nitroreductase" evidence="6">
    <location>
        <begin position="17"/>
        <end position="170"/>
    </location>
</feature>
<dbReference type="EMBL" id="JAINVB010000001">
    <property type="protein sequence ID" value="MCK0085723.1"/>
    <property type="molecule type" value="Genomic_DNA"/>
</dbReference>
<organism evidence="7 9">
    <name type="scientific">Clostridium symbiosum</name>
    <name type="common">Bacteroides symbiosus</name>
    <dbReference type="NCBI Taxonomy" id="1512"/>
    <lineage>
        <taxon>Bacteria</taxon>
        <taxon>Bacillati</taxon>
        <taxon>Bacillota</taxon>
        <taxon>Clostridia</taxon>
        <taxon>Lachnospirales</taxon>
        <taxon>Lachnospiraceae</taxon>
        <taxon>Otoolea</taxon>
    </lineage>
</organism>
<sequence>MNDSKSQKNEVVKNLFERKSVRIFEDRPISPEDRLTILQAACQAPTAGNQQLYTILEITEPALKKRLSVTCDNQPFIADAPLVLLFCADCQKWYDAYRYAGCTPRHPSAGDLMLAVEDSSLAAQNAVTAAWSLGIGSCYIGDIMEHCELHRELFQLPPYVFPAVMLVLGYPTARQRERTKPARCPLDSIVMENTYRKMDRDALYQMFSHKSGQQSYEDWMSAFCNRKYNSDFSREMGRSVREYLKEFLSSDQTEQ</sequence>
<dbReference type="GO" id="GO:0016491">
    <property type="term" value="F:oxidoreductase activity"/>
    <property type="evidence" value="ECO:0007669"/>
    <property type="project" value="UniProtKB-UniRule"/>
</dbReference>
<comment type="caution">
    <text evidence="7">The sequence shown here is derived from an EMBL/GenBank/DDBJ whole genome shotgun (WGS) entry which is preliminary data.</text>
</comment>